<keyword evidence="1" id="KW-0472">Membrane</keyword>
<evidence type="ECO:0000313" key="6">
    <source>
        <dbReference type="Proteomes" id="UP000567099"/>
    </source>
</evidence>
<evidence type="ECO:0000313" key="4">
    <source>
        <dbReference type="EMBL" id="MBB6497476.1"/>
    </source>
</evidence>
<dbReference type="KEGG" id="mmad:MMJJ_07930"/>
<dbReference type="PANTHER" id="PTHR34821:SF2">
    <property type="entry name" value="INNER MEMBRANE PROTEIN YDCZ"/>
    <property type="match status" value="1"/>
</dbReference>
<proteinExistence type="predicted"/>
<dbReference type="InterPro" id="IPR006750">
    <property type="entry name" value="YdcZ"/>
</dbReference>
<accession>A0A2L1CA22</accession>
<dbReference type="Proteomes" id="UP000590564">
    <property type="component" value="Unassembled WGS sequence"/>
</dbReference>
<reference evidence="4 7" key="3">
    <citation type="submission" date="2020-08" db="EMBL/GenBank/DDBJ databases">
        <title>Genomic Encyclopedia of Type Strains, Phase IV (KMG-V): Genome sequencing to study the core and pangenomes of soil and plant-associated prokaryotes.</title>
        <authorList>
            <person name="Whitman W."/>
        </authorList>
    </citation>
    <scope>NUCLEOTIDE SEQUENCE [LARGE SCALE GENOMIC DNA]</scope>
    <source>
        <strain evidence="3 6">C13</strain>
        <strain evidence="4 7">D1</strain>
    </source>
</reference>
<sequence>MDKTWALIFAIVVGFVASLQPIINSKLGDHIGSKNAVFVNFIIGLVLIGLIILISDPSSIKQLSKVPAINPVYLLGGIMGVVIVLLSLIVVPELGALSAFSIFVGVQLISGALIDHFGIFGIQKSPITLLKLFGISLLLLGMRILIK</sequence>
<gene>
    <name evidence="3" type="ORF">HNP94_001648</name>
    <name evidence="4" type="ORF">HNP96_001519</name>
    <name evidence="2" type="ORF">MMJJ_07930</name>
</gene>
<dbReference type="RefSeq" id="WP_104837776.1">
    <property type="nucleotide sequence ID" value="NZ_CP026606.1"/>
</dbReference>
<dbReference type="EMBL" id="JACHED010000003">
    <property type="protein sequence ID" value="MBB6497476.1"/>
    <property type="molecule type" value="Genomic_DNA"/>
</dbReference>
<dbReference type="GO" id="GO:0005886">
    <property type="term" value="C:plasma membrane"/>
    <property type="evidence" value="ECO:0007669"/>
    <property type="project" value="TreeGrafter"/>
</dbReference>
<feature type="transmembrane region" description="Helical" evidence="1">
    <location>
        <begin position="66"/>
        <end position="90"/>
    </location>
</feature>
<dbReference type="GeneID" id="36101883"/>
<reference evidence="2" key="2">
    <citation type="submission" date="2018-02" db="EMBL/GenBank/DDBJ databases">
        <title>Complete genome sequence of the Methanococcus maripaludis type strain JJ (DSM 2067), a model for selenoprotein synthesis in Archaea.</title>
        <authorList>
            <person name="Poehlein A."/>
            <person name="Heym D."/>
            <person name="Quitzke V."/>
            <person name="Fersch J."/>
            <person name="Daniel R."/>
            <person name="Rother M."/>
        </authorList>
    </citation>
    <scope>NUCLEOTIDE SEQUENCE [LARGE SCALE GENOMIC DNA]</scope>
    <source>
        <strain evidence="2">DSM 2067</strain>
    </source>
</reference>
<evidence type="ECO:0000313" key="2">
    <source>
        <dbReference type="EMBL" id="AVB76204.1"/>
    </source>
</evidence>
<keyword evidence="1" id="KW-1133">Transmembrane helix</keyword>
<name>A0A2L1CA22_METMI</name>
<dbReference type="AlphaFoldDB" id="A0A2L1CA22"/>
<protein>
    <submittedName>
        <fullName evidence="3">Transporter family-2 protein</fullName>
    </submittedName>
</protein>
<dbReference type="PANTHER" id="PTHR34821">
    <property type="entry name" value="INNER MEMBRANE PROTEIN YDCZ"/>
    <property type="match status" value="1"/>
</dbReference>
<feature type="transmembrane region" description="Helical" evidence="1">
    <location>
        <begin position="96"/>
        <end position="117"/>
    </location>
</feature>
<reference evidence="5" key="1">
    <citation type="journal article" date="2018" name="Genome Announc.">
        <title>Complete Genome Sequence of the Methanococcus maripaludis Type Strain JJ (DSM 2067), a Model for Selenoprotein Synthesis in Archaea.</title>
        <authorList>
            <person name="Poehlein A."/>
            <person name="Heym D."/>
            <person name="Quitzke V."/>
            <person name="Fersch J."/>
            <person name="Daniel R."/>
            <person name="Rother M."/>
        </authorList>
    </citation>
    <scope>NUCLEOTIDE SEQUENCE [LARGE SCALE GENOMIC DNA]</scope>
    <source>
        <strain evidence="5">DSM 2067</strain>
    </source>
</reference>
<feature type="transmembrane region" description="Helical" evidence="1">
    <location>
        <begin position="35"/>
        <end position="54"/>
    </location>
</feature>
<keyword evidence="1" id="KW-0812">Transmembrane</keyword>
<dbReference type="Proteomes" id="UP000239462">
    <property type="component" value="Chromosome"/>
</dbReference>
<dbReference type="Proteomes" id="UP000567099">
    <property type="component" value="Unassembled WGS sequence"/>
</dbReference>
<evidence type="ECO:0000313" key="3">
    <source>
        <dbReference type="EMBL" id="MBA2864626.1"/>
    </source>
</evidence>
<evidence type="ECO:0000313" key="5">
    <source>
        <dbReference type="Proteomes" id="UP000239462"/>
    </source>
</evidence>
<organism evidence="2 5">
    <name type="scientific">Methanococcus maripaludis</name>
    <name type="common">Methanococcus deltae</name>
    <dbReference type="NCBI Taxonomy" id="39152"/>
    <lineage>
        <taxon>Archaea</taxon>
        <taxon>Methanobacteriati</taxon>
        <taxon>Methanobacteriota</taxon>
        <taxon>Methanomada group</taxon>
        <taxon>Methanococci</taxon>
        <taxon>Methanococcales</taxon>
        <taxon>Methanococcaceae</taxon>
        <taxon>Methanococcus</taxon>
    </lineage>
</organism>
<evidence type="ECO:0000313" key="7">
    <source>
        <dbReference type="Proteomes" id="UP000590564"/>
    </source>
</evidence>
<dbReference type="Pfam" id="PF04657">
    <property type="entry name" value="DMT_YdcZ"/>
    <property type="match status" value="1"/>
</dbReference>
<evidence type="ECO:0000256" key="1">
    <source>
        <dbReference type="SAM" id="Phobius"/>
    </source>
</evidence>
<feature type="transmembrane region" description="Helical" evidence="1">
    <location>
        <begin position="129"/>
        <end position="146"/>
    </location>
</feature>
<dbReference type="EMBL" id="CP026606">
    <property type="protein sequence ID" value="AVB76204.1"/>
    <property type="molecule type" value="Genomic_DNA"/>
</dbReference>
<dbReference type="EMBL" id="JACDUO010000002">
    <property type="protein sequence ID" value="MBA2864626.1"/>
    <property type="molecule type" value="Genomic_DNA"/>
</dbReference>